<feature type="compositionally biased region" description="Polar residues" evidence="1">
    <location>
        <begin position="169"/>
        <end position="178"/>
    </location>
</feature>
<feature type="compositionally biased region" description="Acidic residues" evidence="1">
    <location>
        <begin position="594"/>
        <end position="605"/>
    </location>
</feature>
<evidence type="ECO:0000256" key="1">
    <source>
        <dbReference type="SAM" id="MobiDB-lite"/>
    </source>
</evidence>
<organism evidence="2 3">
    <name type="scientific">Amylocarpus encephaloides</name>
    <dbReference type="NCBI Taxonomy" id="45428"/>
    <lineage>
        <taxon>Eukaryota</taxon>
        <taxon>Fungi</taxon>
        <taxon>Dikarya</taxon>
        <taxon>Ascomycota</taxon>
        <taxon>Pezizomycotina</taxon>
        <taxon>Leotiomycetes</taxon>
        <taxon>Helotiales</taxon>
        <taxon>Helotiales incertae sedis</taxon>
        <taxon>Amylocarpus</taxon>
    </lineage>
</organism>
<sequence length="670" mass="73597">MQRISKLNATGMQTIDKKLKLLDVQQEVIIKIIDGLNKSQVEPGFVWNLAQLEEIAGQSIGSRAVTIYLRKKSTAETMIDAPTEVIPPQKKQNTKSGMIDDATAAIKESASSGELTKPLAEEDECGSWDTASNKDKMKGGKIIAVEETAKEQSSQRKNSPPSEGPLPPNESSSLTNSRIVDPECELAIMRERVAQAEIYRKKDQASQAQETTLPTLDTKKKAAAEEMTKQKQQKSRGQTRKPSPWRKSSPSPSSVLSLDGAIPEPASYLRYPQPEQGGYGYFPNAQYPYSPPFPQSYAPGGYPTSTQTYSPGYPYSQAYPSEGYAPLTAEDEGRMMAADPNSLASRFPPNSFSSPASYGLGTMDERSRNASSYADYDNYRSGEKRRKGYYQGVPPSVSTPYRQAPSIVPQPPKEARFPDNPVVSPKLTKENIAAKMGRNSILKSPSPSWSLQSNRNSQAPESRTVPRTHGSGFADKITLSQDSNPIRSLSSRFGPPISQPAYSSRGSQGPLPAGRSDPYIGPDAFGRRTAAQQYPENYDSRPFNLNATPMEIEEETDIVRGLLLGWTPEGDERKAKYESRTRIDLSDASRPENVSDDEYEDDDGSSDFGASQQLLRGTTSVLHRSGGNGEGPSMRPPIKGTWRAARKKGKGTDRTRSGRIKTEYFDGNYF</sequence>
<gene>
    <name evidence="2" type="ORF">BJ875DRAFT_459725</name>
</gene>
<accession>A0A9P7YKH5</accession>
<feature type="compositionally biased region" description="Polar residues" evidence="1">
    <location>
        <begin position="205"/>
        <end position="215"/>
    </location>
</feature>
<proteinExistence type="predicted"/>
<feature type="region of interest" description="Disordered" evidence="1">
    <location>
        <begin position="584"/>
        <end position="670"/>
    </location>
</feature>
<feature type="compositionally biased region" description="Polar residues" evidence="1">
    <location>
        <begin position="608"/>
        <end position="622"/>
    </location>
</feature>
<feature type="region of interest" description="Disordered" evidence="1">
    <location>
        <begin position="109"/>
        <end position="179"/>
    </location>
</feature>
<dbReference type="EMBL" id="MU251439">
    <property type="protein sequence ID" value="KAG9235195.1"/>
    <property type="molecule type" value="Genomic_DNA"/>
</dbReference>
<dbReference type="OrthoDB" id="5431013at2759"/>
<evidence type="ECO:0000313" key="3">
    <source>
        <dbReference type="Proteomes" id="UP000824998"/>
    </source>
</evidence>
<feature type="compositionally biased region" description="Polar residues" evidence="1">
    <location>
        <begin position="478"/>
        <end position="491"/>
    </location>
</feature>
<evidence type="ECO:0000313" key="2">
    <source>
        <dbReference type="EMBL" id="KAG9235195.1"/>
    </source>
</evidence>
<dbReference type="AlphaFoldDB" id="A0A9P7YKH5"/>
<reference evidence="2" key="1">
    <citation type="journal article" date="2021" name="IMA Fungus">
        <title>Genomic characterization of three marine fungi, including Emericellopsis atlantica sp. nov. with signatures of a generalist lifestyle and marine biomass degradation.</title>
        <authorList>
            <person name="Hagestad O.C."/>
            <person name="Hou L."/>
            <person name="Andersen J.H."/>
            <person name="Hansen E.H."/>
            <person name="Altermark B."/>
            <person name="Li C."/>
            <person name="Kuhnert E."/>
            <person name="Cox R.J."/>
            <person name="Crous P.W."/>
            <person name="Spatafora J.W."/>
            <person name="Lail K."/>
            <person name="Amirebrahimi M."/>
            <person name="Lipzen A."/>
            <person name="Pangilinan J."/>
            <person name="Andreopoulos W."/>
            <person name="Hayes R.D."/>
            <person name="Ng V."/>
            <person name="Grigoriev I.V."/>
            <person name="Jackson S.A."/>
            <person name="Sutton T.D.S."/>
            <person name="Dobson A.D.W."/>
            <person name="Rama T."/>
        </authorList>
    </citation>
    <scope>NUCLEOTIDE SEQUENCE</scope>
    <source>
        <strain evidence="2">TRa018bII</strain>
    </source>
</reference>
<feature type="compositionally biased region" description="Basic and acidic residues" evidence="1">
    <location>
        <begin position="650"/>
        <end position="664"/>
    </location>
</feature>
<feature type="compositionally biased region" description="Polar residues" evidence="1">
    <location>
        <begin position="441"/>
        <end position="461"/>
    </location>
</feature>
<name>A0A9P7YKH5_9HELO</name>
<comment type="caution">
    <text evidence="2">The sequence shown here is derived from an EMBL/GenBank/DDBJ whole genome shotgun (WGS) entry which is preliminary data.</text>
</comment>
<protein>
    <submittedName>
        <fullName evidence="2">Uncharacterized protein</fullName>
    </submittedName>
</protein>
<feature type="compositionally biased region" description="Low complexity" evidence="1">
    <location>
        <begin position="240"/>
        <end position="254"/>
    </location>
</feature>
<keyword evidence="3" id="KW-1185">Reference proteome</keyword>
<feature type="region of interest" description="Disordered" evidence="1">
    <location>
        <begin position="198"/>
        <end position="285"/>
    </location>
</feature>
<feature type="compositionally biased region" description="Basic and acidic residues" evidence="1">
    <location>
        <begin position="217"/>
        <end position="229"/>
    </location>
</feature>
<feature type="region of interest" description="Disordered" evidence="1">
    <location>
        <begin position="369"/>
        <end position="519"/>
    </location>
</feature>
<dbReference type="Proteomes" id="UP000824998">
    <property type="component" value="Unassembled WGS sequence"/>
</dbReference>